<feature type="region of interest" description="Disordered" evidence="1">
    <location>
        <begin position="578"/>
        <end position="597"/>
    </location>
</feature>
<evidence type="ECO:0000313" key="4">
    <source>
        <dbReference type="Proteomes" id="UP001054945"/>
    </source>
</evidence>
<proteinExistence type="predicted"/>
<dbReference type="AlphaFoldDB" id="A0AAV4M3K4"/>
<evidence type="ECO:0000256" key="2">
    <source>
        <dbReference type="SAM" id="Phobius"/>
    </source>
</evidence>
<gene>
    <name evidence="3" type="primary">snky</name>
    <name evidence="3" type="ORF">CEXT_709841</name>
</gene>
<dbReference type="InterPro" id="IPR051856">
    <property type="entry name" value="CSR-E3_Ligase_Protein"/>
</dbReference>
<keyword evidence="2" id="KW-1133">Transmembrane helix</keyword>
<feature type="compositionally biased region" description="Basic and acidic residues" evidence="1">
    <location>
        <begin position="47"/>
        <end position="56"/>
    </location>
</feature>
<keyword evidence="2" id="KW-0472">Membrane</keyword>
<evidence type="ECO:0000256" key="1">
    <source>
        <dbReference type="SAM" id="MobiDB-lite"/>
    </source>
</evidence>
<feature type="region of interest" description="Disordered" evidence="1">
    <location>
        <begin position="29"/>
        <end position="105"/>
    </location>
</feature>
<dbReference type="PANTHER" id="PTHR21041:SF17">
    <property type="entry name" value="E3 UBIQUITIN-PROTEIN LIGASE DCST1"/>
    <property type="match status" value="1"/>
</dbReference>
<sequence length="597" mass="68425">MEDLGRAFQGFEGASAPLKIKHNIDKLIGDQKTAADRLKNLISGKKKKEEEPEPKPKPKPKPTPKPKAKPTPKPKKNQLQSQRKKPTPKPKPKPIPKPTPPERKHVHYYLNYRKKVTAIDVSDKEPLIIQFSKPEKNIRKEKKENASLVCVLALQGCCSSRRDQYRGIKAMIGFPFGVLFGYALHKLVVERFQLSPSTTKVLGGIVTLCVAIGFALSKQVRCICCLTIPSLCGNAGRMYLSTFIISFVILGPITNITSNARESMRVMSCIASLNLNHTVERFKLMFKPVKEIVLDFVVKDEDEVKEEIAETDEMDKEIGQGSRVETIKKKFKVKRPKFGAKTEAKYGMKSEFRCEAVFTKGVRACYKSFGVAYDRCHEYLPIIGFLLCWPMKLTFICDIASSYMGKRSCNSNDAMSTGFGASMDTADGVQREFDKEFGVRMQSQGNLDVKPEQVDQITPQDIGASIEHQFDKRRQGLDFFLNLINRVLAFTFLNVFNASRKYCDQYLKTIDYDNKYITRYFRHIDARRRKQREKKRVLFLYNDRLKKRKSYLKFMRHRVRKMARRQAIAEKCYVCLPDDEDDSPLSDDAFGDDDDIE</sequence>
<keyword evidence="4" id="KW-1185">Reference proteome</keyword>
<feature type="compositionally biased region" description="Basic and acidic residues" evidence="1">
    <location>
        <begin position="29"/>
        <end position="39"/>
    </location>
</feature>
<feature type="transmembrane region" description="Helical" evidence="2">
    <location>
        <begin position="238"/>
        <end position="257"/>
    </location>
</feature>
<feature type="transmembrane region" description="Helical" evidence="2">
    <location>
        <begin position="201"/>
        <end position="217"/>
    </location>
</feature>
<organism evidence="3 4">
    <name type="scientific">Caerostris extrusa</name>
    <name type="common">Bark spider</name>
    <name type="synonym">Caerostris bankana</name>
    <dbReference type="NCBI Taxonomy" id="172846"/>
    <lineage>
        <taxon>Eukaryota</taxon>
        <taxon>Metazoa</taxon>
        <taxon>Ecdysozoa</taxon>
        <taxon>Arthropoda</taxon>
        <taxon>Chelicerata</taxon>
        <taxon>Arachnida</taxon>
        <taxon>Araneae</taxon>
        <taxon>Araneomorphae</taxon>
        <taxon>Entelegynae</taxon>
        <taxon>Araneoidea</taxon>
        <taxon>Araneidae</taxon>
        <taxon>Caerostris</taxon>
    </lineage>
</organism>
<comment type="caution">
    <text evidence="3">The sequence shown here is derived from an EMBL/GenBank/DDBJ whole genome shotgun (WGS) entry which is preliminary data.</text>
</comment>
<feature type="transmembrane region" description="Helical" evidence="2">
    <location>
        <begin position="170"/>
        <end position="189"/>
    </location>
</feature>
<evidence type="ECO:0000313" key="3">
    <source>
        <dbReference type="EMBL" id="GIX66848.1"/>
    </source>
</evidence>
<dbReference type="PANTHER" id="PTHR21041">
    <property type="entry name" value="DENDRITIC CELL-SPECIFIC TRANSMEMBRANE PROTEIN"/>
    <property type="match status" value="1"/>
</dbReference>
<reference evidence="3 4" key="1">
    <citation type="submission" date="2021-06" db="EMBL/GenBank/DDBJ databases">
        <title>Caerostris extrusa draft genome.</title>
        <authorList>
            <person name="Kono N."/>
            <person name="Arakawa K."/>
        </authorList>
    </citation>
    <scope>NUCLEOTIDE SEQUENCE [LARGE SCALE GENOMIC DNA]</scope>
</reference>
<feature type="region of interest" description="Disordered" evidence="1">
    <location>
        <begin position="1"/>
        <end position="20"/>
    </location>
</feature>
<feature type="compositionally biased region" description="Basic residues" evidence="1">
    <location>
        <begin position="57"/>
        <end position="94"/>
    </location>
</feature>
<keyword evidence="2" id="KW-0812">Transmembrane</keyword>
<name>A0AAV4M3K4_CAEEX</name>
<protein>
    <submittedName>
        <fullName evidence="3">Protein sneaky</fullName>
    </submittedName>
</protein>
<accession>A0AAV4M3K4</accession>
<dbReference type="Proteomes" id="UP001054945">
    <property type="component" value="Unassembled WGS sequence"/>
</dbReference>
<dbReference type="EMBL" id="BPLR01001825">
    <property type="protein sequence ID" value="GIX66848.1"/>
    <property type="molecule type" value="Genomic_DNA"/>
</dbReference>